<dbReference type="SMART" id="SM00220">
    <property type="entry name" value="S_TKc"/>
    <property type="match status" value="1"/>
</dbReference>
<feature type="binding site" evidence="9">
    <location>
        <position position="93"/>
    </location>
    <ligand>
        <name>ATP</name>
        <dbReference type="ChEBI" id="CHEBI:30616"/>
    </ligand>
</feature>
<dbReference type="FunFam" id="1.10.510.10:FF:000571">
    <property type="entry name" value="Maternal embryonic leucine zipper kinase"/>
    <property type="match status" value="1"/>
</dbReference>
<name>A0A4S2M4E5_OPIFE</name>
<feature type="domain" description="Protein kinase" evidence="11">
    <location>
        <begin position="64"/>
        <end position="318"/>
    </location>
</feature>
<evidence type="ECO:0000259" key="11">
    <source>
        <dbReference type="PROSITE" id="PS50011"/>
    </source>
</evidence>
<dbReference type="PROSITE" id="PS00108">
    <property type="entry name" value="PROTEIN_KINASE_ST"/>
    <property type="match status" value="1"/>
</dbReference>
<dbReference type="Gene3D" id="1.10.510.10">
    <property type="entry name" value="Transferase(Phosphotransferase) domain 1"/>
    <property type="match status" value="1"/>
</dbReference>
<evidence type="ECO:0000256" key="2">
    <source>
        <dbReference type="ARBA" id="ARBA00022527"/>
    </source>
</evidence>
<evidence type="ECO:0000313" key="12">
    <source>
        <dbReference type="EMBL" id="TGZ68827.1"/>
    </source>
</evidence>
<dbReference type="InterPro" id="IPR000719">
    <property type="entry name" value="Prot_kinase_dom"/>
</dbReference>
<comment type="caution">
    <text evidence="12">The sequence shown here is derived from an EMBL/GenBank/DDBJ whole genome shotgun (WGS) entry which is preliminary data.</text>
</comment>
<gene>
    <name evidence="12" type="ORF">CRM22_004059</name>
</gene>
<evidence type="ECO:0000256" key="5">
    <source>
        <dbReference type="ARBA" id="ARBA00022777"/>
    </source>
</evidence>
<dbReference type="GO" id="GO:0035556">
    <property type="term" value="P:intracellular signal transduction"/>
    <property type="evidence" value="ECO:0007669"/>
    <property type="project" value="TreeGrafter"/>
</dbReference>
<accession>A0A4S2M4E5</accession>
<dbReference type="AlphaFoldDB" id="A0A4S2M4E5"/>
<evidence type="ECO:0000256" key="3">
    <source>
        <dbReference type="ARBA" id="ARBA00022679"/>
    </source>
</evidence>
<dbReference type="GO" id="GO:0050321">
    <property type="term" value="F:tau-protein kinase activity"/>
    <property type="evidence" value="ECO:0007669"/>
    <property type="project" value="TreeGrafter"/>
</dbReference>
<keyword evidence="6 9" id="KW-0067">ATP-binding</keyword>
<dbReference type="Gene3D" id="1.10.8.10">
    <property type="entry name" value="DNA helicase RuvA subunit, C-terminal domain"/>
    <property type="match status" value="1"/>
</dbReference>
<dbReference type="PROSITE" id="PS00107">
    <property type="entry name" value="PROTEIN_KINASE_ATP"/>
    <property type="match status" value="1"/>
</dbReference>
<keyword evidence="5" id="KW-0418">Kinase</keyword>
<evidence type="ECO:0000256" key="4">
    <source>
        <dbReference type="ARBA" id="ARBA00022741"/>
    </source>
</evidence>
<dbReference type="SUPFAM" id="SSF56112">
    <property type="entry name" value="Protein kinase-like (PK-like)"/>
    <property type="match status" value="1"/>
</dbReference>
<dbReference type="Pfam" id="PF00069">
    <property type="entry name" value="Pkinase"/>
    <property type="match status" value="1"/>
</dbReference>
<keyword evidence="4 9" id="KW-0547">Nucleotide-binding</keyword>
<dbReference type="InterPro" id="IPR017441">
    <property type="entry name" value="Protein_kinase_ATP_BS"/>
</dbReference>
<proteinExistence type="predicted"/>
<dbReference type="PANTHER" id="PTHR24346">
    <property type="entry name" value="MAP/MICROTUBULE AFFINITY-REGULATING KINASE"/>
    <property type="match status" value="1"/>
</dbReference>
<feature type="region of interest" description="Disordered" evidence="10">
    <location>
        <begin position="34"/>
        <end position="55"/>
    </location>
</feature>
<feature type="region of interest" description="Disordered" evidence="10">
    <location>
        <begin position="339"/>
        <end position="379"/>
    </location>
</feature>
<keyword evidence="13" id="KW-1185">Reference proteome</keyword>
<reference evidence="12 13" key="1">
    <citation type="journal article" date="2019" name="BMC Genomics">
        <title>New insights from Opisthorchis felineus genome: update on genomics of the epidemiologically important liver flukes.</title>
        <authorList>
            <person name="Ershov N.I."/>
            <person name="Mordvinov V.A."/>
            <person name="Prokhortchouk E.B."/>
            <person name="Pakharukova M.Y."/>
            <person name="Gunbin K.V."/>
            <person name="Ustyantsev K."/>
            <person name="Genaev M.A."/>
            <person name="Blinov A.G."/>
            <person name="Mazur A."/>
            <person name="Boulygina E."/>
            <person name="Tsygankova S."/>
            <person name="Khrameeva E."/>
            <person name="Chekanov N."/>
            <person name="Fan G."/>
            <person name="Xiao A."/>
            <person name="Zhang H."/>
            <person name="Xu X."/>
            <person name="Yang H."/>
            <person name="Solovyev V."/>
            <person name="Lee S.M."/>
            <person name="Liu X."/>
            <person name="Afonnikov D.A."/>
            <person name="Skryabin K.G."/>
        </authorList>
    </citation>
    <scope>NUCLEOTIDE SEQUENCE [LARGE SCALE GENOMIC DNA]</scope>
    <source>
        <strain evidence="12">AK-0245</strain>
        <tissue evidence="12">Whole organism</tissue>
    </source>
</reference>
<protein>
    <recommendedName>
        <fullName evidence="1">non-specific serine/threonine protein kinase</fullName>
        <ecNumber evidence="1">2.7.11.1</ecNumber>
    </recommendedName>
</protein>
<dbReference type="GO" id="GO:0005524">
    <property type="term" value="F:ATP binding"/>
    <property type="evidence" value="ECO:0007669"/>
    <property type="project" value="UniProtKB-UniRule"/>
</dbReference>
<evidence type="ECO:0000313" key="13">
    <source>
        <dbReference type="Proteomes" id="UP000308267"/>
    </source>
</evidence>
<evidence type="ECO:0000256" key="1">
    <source>
        <dbReference type="ARBA" id="ARBA00012513"/>
    </source>
</evidence>
<sequence>MVYSQPMNTSTLFVPNSTPYSKIFNLPPCSLSGGQSGSQMTSPVSQHQPHYRHSMTRKPKLGTYEIDKTIGKGIFSVVKLATHTITGINLAIKLIDKTRLDAENLIKIYRESEILKKLHHPNIVRLFQVMETPRLLCLVMEFLPNGEVFDYIATHGRFSEDQARVKFMDVLCAVDYAHSCGIVHRDLKAENLLFDADMNIRLIDFSFGTHHLESSSQPLLTTWCGSPPYAAPEIFKGEPYVGAKADIWSLGVVLYVMVCGTLPFDAQPLPHLKKQVLSASFRVPYWLSLSCERLIRVMLAKVPAKRPSTRELFHHPWFTDSSSQNPTQFSSSAATCVSSSSSAIPIPNRGVSDRGTRSSSPHPVRRLDTNVNLQNSPKRKALVEPDSDLAADVEKGKLNEFIILIMESYGMKRSQILESLSRRAYDHLMATYLLLGEKVRRHRYSLQLPLRSDHHLVTCSVPVKIKPTSSSPPGLVRGLVAKQSRVDSAVDIKSMISESDSNAASSFSIPVSDTESNVLCHLSSALWSDAPASYERFSFDDQTGMGQPLQEQLMVPTSQRTPSYVCDIQLGKSFEDSLIASFEPNQRVTFNDQDQTSRPWLIGGNCALDDKGPANEPPRRTLVRRKYGVFDPPAHLEQLTQSLLAERYNTDSAPPADLDSTDDG</sequence>
<dbReference type="PANTHER" id="PTHR24346:SF74">
    <property type="entry name" value="PROTEIN KINASE DOMAIN-CONTAINING PROTEIN"/>
    <property type="match status" value="1"/>
</dbReference>
<evidence type="ECO:0000256" key="10">
    <source>
        <dbReference type="SAM" id="MobiDB-lite"/>
    </source>
</evidence>
<evidence type="ECO:0000256" key="8">
    <source>
        <dbReference type="ARBA" id="ARBA00048679"/>
    </source>
</evidence>
<comment type="catalytic activity">
    <reaction evidence="8">
        <text>L-seryl-[protein] + ATP = O-phospho-L-seryl-[protein] + ADP + H(+)</text>
        <dbReference type="Rhea" id="RHEA:17989"/>
        <dbReference type="Rhea" id="RHEA-COMP:9863"/>
        <dbReference type="Rhea" id="RHEA-COMP:11604"/>
        <dbReference type="ChEBI" id="CHEBI:15378"/>
        <dbReference type="ChEBI" id="CHEBI:29999"/>
        <dbReference type="ChEBI" id="CHEBI:30616"/>
        <dbReference type="ChEBI" id="CHEBI:83421"/>
        <dbReference type="ChEBI" id="CHEBI:456216"/>
        <dbReference type="EC" id="2.7.11.1"/>
    </reaction>
</comment>
<feature type="compositionally biased region" description="Polar residues" evidence="10">
    <location>
        <begin position="37"/>
        <end position="48"/>
    </location>
</feature>
<dbReference type="FunFam" id="3.30.200.20:FF:000003">
    <property type="entry name" value="Non-specific serine/threonine protein kinase"/>
    <property type="match status" value="1"/>
</dbReference>
<dbReference type="InterPro" id="IPR008271">
    <property type="entry name" value="Ser/Thr_kinase_AS"/>
</dbReference>
<dbReference type="EC" id="2.7.11.1" evidence="1"/>
<dbReference type="STRING" id="147828.A0A4S2M4E5"/>
<evidence type="ECO:0000256" key="9">
    <source>
        <dbReference type="PROSITE-ProRule" id="PRU10141"/>
    </source>
</evidence>
<evidence type="ECO:0000256" key="6">
    <source>
        <dbReference type="ARBA" id="ARBA00022840"/>
    </source>
</evidence>
<comment type="catalytic activity">
    <reaction evidence="7">
        <text>L-threonyl-[protein] + ATP = O-phospho-L-threonyl-[protein] + ADP + H(+)</text>
        <dbReference type="Rhea" id="RHEA:46608"/>
        <dbReference type="Rhea" id="RHEA-COMP:11060"/>
        <dbReference type="Rhea" id="RHEA-COMP:11605"/>
        <dbReference type="ChEBI" id="CHEBI:15378"/>
        <dbReference type="ChEBI" id="CHEBI:30013"/>
        <dbReference type="ChEBI" id="CHEBI:30616"/>
        <dbReference type="ChEBI" id="CHEBI:61977"/>
        <dbReference type="ChEBI" id="CHEBI:456216"/>
        <dbReference type="EC" id="2.7.11.1"/>
    </reaction>
</comment>
<evidence type="ECO:0000256" key="7">
    <source>
        <dbReference type="ARBA" id="ARBA00047899"/>
    </source>
</evidence>
<dbReference type="GO" id="GO:0005737">
    <property type="term" value="C:cytoplasm"/>
    <property type="evidence" value="ECO:0007669"/>
    <property type="project" value="TreeGrafter"/>
</dbReference>
<dbReference type="InterPro" id="IPR011009">
    <property type="entry name" value="Kinase-like_dom_sf"/>
</dbReference>
<dbReference type="Proteomes" id="UP000308267">
    <property type="component" value="Unassembled WGS sequence"/>
</dbReference>
<dbReference type="PROSITE" id="PS50011">
    <property type="entry name" value="PROTEIN_KINASE_DOM"/>
    <property type="match status" value="1"/>
</dbReference>
<organism evidence="12 13">
    <name type="scientific">Opisthorchis felineus</name>
    <dbReference type="NCBI Taxonomy" id="147828"/>
    <lineage>
        <taxon>Eukaryota</taxon>
        <taxon>Metazoa</taxon>
        <taxon>Spiralia</taxon>
        <taxon>Lophotrochozoa</taxon>
        <taxon>Platyhelminthes</taxon>
        <taxon>Trematoda</taxon>
        <taxon>Digenea</taxon>
        <taxon>Opisthorchiida</taxon>
        <taxon>Opisthorchiata</taxon>
        <taxon>Opisthorchiidae</taxon>
        <taxon>Opisthorchis</taxon>
    </lineage>
</organism>
<keyword evidence="2" id="KW-0723">Serine/threonine-protein kinase</keyword>
<dbReference type="CDD" id="cd14337">
    <property type="entry name" value="UBA_MARK_Par1"/>
    <property type="match status" value="1"/>
</dbReference>
<dbReference type="EMBL" id="SJOL01006344">
    <property type="protein sequence ID" value="TGZ68827.1"/>
    <property type="molecule type" value="Genomic_DNA"/>
</dbReference>
<dbReference type="OrthoDB" id="193931at2759"/>
<keyword evidence="3" id="KW-0808">Transferase</keyword>
<dbReference type="GO" id="GO:0000226">
    <property type="term" value="P:microtubule cytoskeleton organization"/>
    <property type="evidence" value="ECO:0007669"/>
    <property type="project" value="TreeGrafter"/>
</dbReference>